<evidence type="ECO:0000313" key="3">
    <source>
        <dbReference type="Proteomes" id="UP000499080"/>
    </source>
</evidence>
<organism evidence="2 3">
    <name type="scientific">Araneus ventricosus</name>
    <name type="common">Orbweaver spider</name>
    <name type="synonym">Epeira ventricosa</name>
    <dbReference type="NCBI Taxonomy" id="182803"/>
    <lineage>
        <taxon>Eukaryota</taxon>
        <taxon>Metazoa</taxon>
        <taxon>Ecdysozoa</taxon>
        <taxon>Arthropoda</taxon>
        <taxon>Chelicerata</taxon>
        <taxon>Arachnida</taxon>
        <taxon>Araneae</taxon>
        <taxon>Araneomorphae</taxon>
        <taxon>Entelegynae</taxon>
        <taxon>Araneoidea</taxon>
        <taxon>Araneidae</taxon>
        <taxon>Araneus</taxon>
    </lineage>
</organism>
<evidence type="ECO:0000313" key="2">
    <source>
        <dbReference type="EMBL" id="GBN75016.1"/>
    </source>
</evidence>
<feature type="transmembrane region" description="Helical" evidence="1">
    <location>
        <begin position="44"/>
        <end position="66"/>
    </location>
</feature>
<comment type="caution">
    <text evidence="2">The sequence shown here is derived from an EMBL/GenBank/DDBJ whole genome shotgun (WGS) entry which is preliminary data.</text>
</comment>
<accession>A0A4Y2RHW1</accession>
<evidence type="ECO:0000256" key="1">
    <source>
        <dbReference type="SAM" id="Phobius"/>
    </source>
</evidence>
<keyword evidence="1" id="KW-0472">Membrane</keyword>
<keyword evidence="1" id="KW-0812">Transmembrane</keyword>
<gene>
    <name evidence="2" type="ORF">AVEN_14841_1</name>
</gene>
<proteinExistence type="predicted"/>
<reference evidence="2 3" key="1">
    <citation type="journal article" date="2019" name="Sci. Rep.">
        <title>Orb-weaving spider Araneus ventricosus genome elucidates the spidroin gene catalogue.</title>
        <authorList>
            <person name="Kono N."/>
            <person name="Nakamura H."/>
            <person name="Ohtoshi R."/>
            <person name="Moran D.A.P."/>
            <person name="Shinohara A."/>
            <person name="Yoshida Y."/>
            <person name="Fujiwara M."/>
            <person name="Mori M."/>
            <person name="Tomita M."/>
            <person name="Arakawa K."/>
        </authorList>
    </citation>
    <scope>NUCLEOTIDE SEQUENCE [LARGE SCALE GENOMIC DNA]</scope>
</reference>
<sequence>MKPILKFPSLQIVQVAVGDHLSFTIGKLCYELPTSQDATLTKPVIVGVTAGLCILVAIAILLLIAYHRKSTESRRILKNMQERMNLLKLRVATECQEGG</sequence>
<dbReference type="EMBL" id="BGPR01017069">
    <property type="protein sequence ID" value="GBN75016.1"/>
    <property type="molecule type" value="Genomic_DNA"/>
</dbReference>
<dbReference type="AlphaFoldDB" id="A0A4Y2RHW1"/>
<keyword evidence="1" id="KW-1133">Transmembrane helix</keyword>
<keyword evidence="3" id="KW-1185">Reference proteome</keyword>
<protein>
    <submittedName>
        <fullName evidence="2">Uncharacterized protein</fullName>
    </submittedName>
</protein>
<name>A0A4Y2RHW1_ARAVE</name>
<dbReference type="Proteomes" id="UP000499080">
    <property type="component" value="Unassembled WGS sequence"/>
</dbReference>